<dbReference type="RefSeq" id="WP_163907961.1">
    <property type="nucleotide sequence ID" value="NZ_AP022600.1"/>
</dbReference>
<reference evidence="1 2" key="1">
    <citation type="submission" date="2018-06" db="EMBL/GenBank/DDBJ databases">
        <authorList>
            <consortium name="Pathogen Informatics"/>
            <person name="Doyle S."/>
        </authorList>
    </citation>
    <scope>NUCLEOTIDE SEQUENCE [LARGE SCALE GENOMIC DNA]</scope>
    <source>
        <strain evidence="1 2">NCTC10821</strain>
    </source>
</reference>
<accession>A0A378TH49</accession>
<keyword evidence="2" id="KW-1185">Reference proteome</keyword>
<dbReference type="AlphaFoldDB" id="A0A378TH49"/>
<sequence length="58" mass="6333">MLYKKPTQWQKLRDRRIIRSVASFLAGIHAAHGIAHGVPVSERSAARHQVQTVGSTGG</sequence>
<protein>
    <submittedName>
        <fullName evidence="1">Uncharacterized protein</fullName>
    </submittedName>
</protein>
<dbReference type="EMBL" id="UGQT01000001">
    <property type="protein sequence ID" value="STZ59864.1"/>
    <property type="molecule type" value="Genomic_DNA"/>
</dbReference>
<organism evidence="1 2">
    <name type="scientific">Mycolicibacterium tokaiense</name>
    <dbReference type="NCBI Taxonomy" id="39695"/>
    <lineage>
        <taxon>Bacteria</taxon>
        <taxon>Bacillati</taxon>
        <taxon>Actinomycetota</taxon>
        <taxon>Actinomycetes</taxon>
        <taxon>Mycobacteriales</taxon>
        <taxon>Mycobacteriaceae</taxon>
        <taxon>Mycolicibacterium</taxon>
    </lineage>
</organism>
<evidence type="ECO:0000313" key="1">
    <source>
        <dbReference type="EMBL" id="STZ59864.1"/>
    </source>
</evidence>
<name>A0A378TH49_9MYCO</name>
<proteinExistence type="predicted"/>
<evidence type="ECO:0000313" key="2">
    <source>
        <dbReference type="Proteomes" id="UP000254978"/>
    </source>
</evidence>
<dbReference type="Proteomes" id="UP000254978">
    <property type="component" value="Unassembled WGS sequence"/>
</dbReference>
<gene>
    <name evidence="1" type="ORF">NCTC10821_03402</name>
</gene>